<dbReference type="KEGG" id="cmr:Cycma_0238"/>
<evidence type="ECO:0000313" key="2">
    <source>
        <dbReference type="Proteomes" id="UP000001635"/>
    </source>
</evidence>
<reference evidence="2" key="1">
    <citation type="submission" date="2011-07" db="EMBL/GenBank/DDBJ databases">
        <title>The complete genome of Cyclobacterium marinum DSM 745.</title>
        <authorList>
            <person name="Lucas S."/>
            <person name="Han J."/>
            <person name="Lapidus A."/>
            <person name="Bruce D."/>
            <person name="Goodwin L."/>
            <person name="Pitluck S."/>
            <person name="Peters L."/>
            <person name="Kyrpides N."/>
            <person name="Mavromatis K."/>
            <person name="Ivanova N."/>
            <person name="Ovchinnikova G."/>
            <person name="Chertkov O."/>
            <person name="Detter J.C."/>
            <person name="Tapia R."/>
            <person name="Han C."/>
            <person name="Land M."/>
            <person name="Hauser L."/>
            <person name="Markowitz V."/>
            <person name="Cheng J.-F."/>
            <person name="Hugenholtz P."/>
            <person name="Woyke T."/>
            <person name="Wu D."/>
            <person name="Tindall B."/>
            <person name="Schuetze A."/>
            <person name="Brambilla E."/>
            <person name="Klenk H.-P."/>
            <person name="Eisen J.A."/>
        </authorList>
    </citation>
    <scope>NUCLEOTIDE SEQUENCE [LARGE SCALE GENOMIC DNA]</scope>
    <source>
        <strain evidence="2">ATCC 25205 / DSM 745 / LMG 13164 / NCIMB 1802</strain>
    </source>
</reference>
<accession>G0J379</accession>
<dbReference type="STRING" id="880070.Cycma_0238"/>
<dbReference type="OrthoDB" id="9995446at2"/>
<gene>
    <name evidence="1" type="ordered locus">Cycma_0238</name>
</gene>
<dbReference type="EMBL" id="CP002955">
    <property type="protein sequence ID" value="AEL24020.1"/>
    <property type="molecule type" value="Genomic_DNA"/>
</dbReference>
<dbReference type="HOGENOM" id="CLU_2552593_0_0_10"/>
<name>G0J379_CYCMS</name>
<dbReference type="Proteomes" id="UP000001635">
    <property type="component" value="Chromosome"/>
</dbReference>
<keyword evidence="2" id="KW-1185">Reference proteome</keyword>
<dbReference type="RefSeq" id="WP_014018319.1">
    <property type="nucleotide sequence ID" value="NC_015914.1"/>
</dbReference>
<sequence>MSEINKVEEAKEFAKLLFTSDEIKEILELSELTPEIKKGIKVGHLKAEAEIRKSIMDLARNGSSAAQSYATKLIDSLKRKEY</sequence>
<proteinExistence type="predicted"/>
<protein>
    <submittedName>
        <fullName evidence="1">Uncharacterized protein</fullName>
    </submittedName>
</protein>
<evidence type="ECO:0000313" key="1">
    <source>
        <dbReference type="EMBL" id="AEL24020.1"/>
    </source>
</evidence>
<dbReference type="AlphaFoldDB" id="G0J379"/>
<organism evidence="1 2">
    <name type="scientific">Cyclobacterium marinum (strain ATCC 25205 / DSM 745 / LMG 13164 / NCIMB 1802)</name>
    <name type="common">Flectobacillus marinus</name>
    <dbReference type="NCBI Taxonomy" id="880070"/>
    <lineage>
        <taxon>Bacteria</taxon>
        <taxon>Pseudomonadati</taxon>
        <taxon>Bacteroidota</taxon>
        <taxon>Cytophagia</taxon>
        <taxon>Cytophagales</taxon>
        <taxon>Cyclobacteriaceae</taxon>
        <taxon>Cyclobacterium</taxon>
    </lineage>
</organism>